<dbReference type="InterPro" id="IPR058033">
    <property type="entry name" value="ARM_TBCD_2nd"/>
</dbReference>
<dbReference type="PANTHER" id="PTHR12658">
    <property type="entry name" value="BETA-TUBULIN COFACTOR D"/>
    <property type="match status" value="1"/>
</dbReference>
<evidence type="ECO:0000256" key="8">
    <source>
        <dbReference type="ARBA" id="ARBA00022475"/>
    </source>
</evidence>
<evidence type="ECO:0000256" key="16">
    <source>
        <dbReference type="ARBA" id="ARBA00064145"/>
    </source>
</evidence>
<evidence type="ECO:0000256" key="13">
    <source>
        <dbReference type="ARBA" id="ARBA00023186"/>
    </source>
</evidence>
<keyword evidence="9" id="KW-0963">Cytoplasm</keyword>
<keyword evidence="19" id="KW-0812">Transmembrane</keyword>
<evidence type="ECO:0000256" key="2">
    <source>
        <dbReference type="ARBA" id="ARBA00004300"/>
    </source>
</evidence>
<reference evidence="22" key="1">
    <citation type="submission" date="2025-08" db="UniProtKB">
        <authorList>
            <consortium name="Ensembl"/>
        </authorList>
    </citation>
    <scope>IDENTIFICATION</scope>
</reference>
<dbReference type="InterPro" id="IPR022577">
    <property type="entry name" value="TBCD_C"/>
</dbReference>
<dbReference type="InterPro" id="IPR033162">
    <property type="entry name" value="TBCD"/>
</dbReference>
<name>A0A3Q2E073_CYPVA</name>
<accession>A0A3Q2E073</accession>
<evidence type="ECO:0000256" key="1">
    <source>
        <dbReference type="ARBA" id="ARBA00004124"/>
    </source>
</evidence>
<evidence type="ECO:0000256" key="14">
    <source>
        <dbReference type="ARBA" id="ARBA00023212"/>
    </source>
</evidence>
<evidence type="ECO:0000313" key="22">
    <source>
        <dbReference type="Ensembl" id="ENSCVAP00000024654.1"/>
    </source>
</evidence>
<keyword evidence="10" id="KW-0677">Repeat</keyword>
<dbReference type="Proteomes" id="UP000265020">
    <property type="component" value="Unassembled WGS sequence"/>
</dbReference>
<dbReference type="GO" id="GO:0016328">
    <property type="term" value="C:lateral plasma membrane"/>
    <property type="evidence" value="ECO:0007669"/>
    <property type="project" value="UniProtKB-SubCell"/>
</dbReference>
<dbReference type="GeneTree" id="ENSGT00390000017103"/>
<dbReference type="GO" id="GO:0070830">
    <property type="term" value="P:bicellular tight junction assembly"/>
    <property type="evidence" value="ECO:0007669"/>
    <property type="project" value="TreeGrafter"/>
</dbReference>
<feature type="transmembrane region" description="Helical" evidence="19">
    <location>
        <begin position="1179"/>
        <end position="1196"/>
    </location>
</feature>
<dbReference type="GO" id="GO:0048487">
    <property type="term" value="F:beta-tubulin binding"/>
    <property type="evidence" value="ECO:0007669"/>
    <property type="project" value="InterPro"/>
</dbReference>
<reference evidence="22" key="2">
    <citation type="submission" date="2025-09" db="UniProtKB">
        <authorList>
            <consortium name="Ensembl"/>
        </authorList>
    </citation>
    <scope>IDENTIFICATION</scope>
</reference>
<comment type="similarity">
    <text evidence="5">Belongs to the TBCD family.</text>
</comment>
<organism evidence="22 23">
    <name type="scientific">Cyprinodon variegatus</name>
    <name type="common">Sheepshead minnow</name>
    <dbReference type="NCBI Taxonomy" id="28743"/>
    <lineage>
        <taxon>Eukaryota</taxon>
        <taxon>Metazoa</taxon>
        <taxon>Chordata</taxon>
        <taxon>Craniata</taxon>
        <taxon>Vertebrata</taxon>
        <taxon>Euteleostomi</taxon>
        <taxon>Actinopterygii</taxon>
        <taxon>Neopterygii</taxon>
        <taxon>Teleostei</taxon>
        <taxon>Neoteleostei</taxon>
        <taxon>Acanthomorphata</taxon>
        <taxon>Ovalentaria</taxon>
        <taxon>Atherinomorphae</taxon>
        <taxon>Cyprinodontiformes</taxon>
        <taxon>Cyprinodontidae</taxon>
        <taxon>Cyprinodon</taxon>
    </lineage>
</organism>
<keyword evidence="13" id="KW-0143">Chaperone</keyword>
<evidence type="ECO:0000256" key="11">
    <source>
        <dbReference type="ARBA" id="ARBA00022949"/>
    </source>
</evidence>
<dbReference type="STRING" id="28743.ENSCVAP00000024654"/>
<evidence type="ECO:0000256" key="4">
    <source>
        <dbReference type="ARBA" id="ARBA00004536"/>
    </source>
</evidence>
<evidence type="ECO:0000256" key="12">
    <source>
        <dbReference type="ARBA" id="ARBA00023136"/>
    </source>
</evidence>
<evidence type="ECO:0000256" key="10">
    <source>
        <dbReference type="ARBA" id="ARBA00022737"/>
    </source>
</evidence>
<comment type="function">
    <text evidence="15">Tubulin-folding protein implicated in the first step of the tubulin folding pathway and required for tubulin complex assembly. Involved in the regulation of microtubule polymerization or depolymerization, it modulates microtubule dynamics by capturing GTP-bound beta-tubulin (TUBB). Its ability to interact with beta tubulin is regulated via its interaction with ARL2. Acts as a GTPase-activating protein (GAP) for ARL2. Induces microtubule disruption in absence of ARL2. Increases degradation of beta tubulin, when overexpressed in polarized cells. Promotes epithelial cell detachment, a process antagonized by ARL2. Induces tight adherens and tight junctions disassembly at the lateral cell membrane. Required for correct assembly and maintenance of the mitotic spindle, and proper progression of mitosis. Involved in neuron morphogenesis.</text>
</comment>
<comment type="subcellular location">
    <subcellularLocation>
        <location evidence="4">Cell junction</location>
        <location evidence="4">Adherens junction</location>
    </subcellularLocation>
    <subcellularLocation>
        <location evidence="3">Cell junction</location>
        <location evidence="3">Tight junction</location>
    </subcellularLocation>
    <subcellularLocation>
        <location evidence="2">Cytoplasm</location>
        <location evidence="2">Cytoskeleton</location>
        <location evidence="2">Microtubule organizing center</location>
        <location evidence="2">Centrosome</location>
    </subcellularLocation>
    <subcellularLocation>
        <location evidence="1">Lateral cell membrane</location>
    </subcellularLocation>
</comment>
<evidence type="ECO:0000256" key="17">
    <source>
        <dbReference type="ARBA" id="ARBA00077974"/>
    </source>
</evidence>
<dbReference type="GO" id="GO:0010842">
    <property type="term" value="P:retina layer formation"/>
    <property type="evidence" value="ECO:0007669"/>
    <property type="project" value="Ensembl"/>
</dbReference>
<dbReference type="GO" id="GO:0007023">
    <property type="term" value="P:post-chaperonin tubulin folding pathway"/>
    <property type="evidence" value="ECO:0007669"/>
    <property type="project" value="InterPro"/>
</dbReference>
<dbReference type="GO" id="GO:0005923">
    <property type="term" value="C:bicellular tight junction"/>
    <property type="evidence" value="ECO:0007669"/>
    <property type="project" value="UniProtKB-SubCell"/>
</dbReference>
<dbReference type="GO" id="GO:0007021">
    <property type="term" value="P:tubulin complex assembly"/>
    <property type="evidence" value="ECO:0007669"/>
    <property type="project" value="InterPro"/>
</dbReference>
<proteinExistence type="inferred from homology"/>
<dbReference type="InterPro" id="IPR016024">
    <property type="entry name" value="ARM-type_fold"/>
</dbReference>
<keyword evidence="14" id="KW-0206">Cytoskeleton</keyword>
<dbReference type="Pfam" id="PF25767">
    <property type="entry name" value="ARM_TBCD_2nd"/>
    <property type="match status" value="1"/>
</dbReference>
<dbReference type="InterPro" id="IPR011989">
    <property type="entry name" value="ARM-like"/>
</dbReference>
<evidence type="ECO:0000256" key="9">
    <source>
        <dbReference type="ARBA" id="ARBA00022490"/>
    </source>
</evidence>
<dbReference type="GO" id="GO:0000226">
    <property type="term" value="P:microtubule cytoskeleton organization"/>
    <property type="evidence" value="ECO:0007669"/>
    <property type="project" value="TreeGrafter"/>
</dbReference>
<feature type="domain" description="Tubulin-folding cofactor D C-terminal" evidence="20">
    <location>
        <begin position="888"/>
        <end position="1073"/>
    </location>
</feature>
<evidence type="ECO:0000256" key="5">
    <source>
        <dbReference type="ARBA" id="ARBA00006853"/>
    </source>
</evidence>
<dbReference type="GO" id="GO:0031115">
    <property type="term" value="P:negative regulation of microtubule polymerization"/>
    <property type="evidence" value="ECO:0007669"/>
    <property type="project" value="UniProtKB-ARBA"/>
</dbReference>
<evidence type="ECO:0000256" key="3">
    <source>
        <dbReference type="ARBA" id="ARBA00004435"/>
    </source>
</evidence>
<comment type="subunit">
    <text evidence="16">Found in a complex with at least ARL2, PPP2CB, PPP2R1A, PPP2R2A, PPP2R5E and TBCD. Interacts with PPP2CB. Part of a supercomplex made of cofactors A to E. Cofactors A and D function by capturing and stabilizing tubulin in a quasi-native conformation. Cofactor E binds to the cofactor D-tubulin complex; interaction with cofactor C then causes the release of tubulin polypeptides that are committed to the native state. Interacts with ARL2; interaction is enhanced with the GDP-bound form of ARL2. Does not interact with ARL3, ARL4A and ARL4D. Interacts with beta tubulin. Interacts with TBCE.</text>
</comment>
<keyword evidence="19" id="KW-1133">Transmembrane helix</keyword>
<dbReference type="GO" id="GO:0007420">
    <property type="term" value="P:brain development"/>
    <property type="evidence" value="ECO:0007669"/>
    <property type="project" value="Ensembl"/>
</dbReference>
<dbReference type="AlphaFoldDB" id="A0A3Q2E073"/>
<keyword evidence="12 19" id="KW-0472">Membrane</keyword>
<keyword evidence="11" id="KW-0965">Cell junction</keyword>
<dbReference type="Ensembl" id="ENSCVAT00000003623.1">
    <property type="protein sequence ID" value="ENSCVAP00000024654.1"/>
    <property type="gene ID" value="ENSCVAG00000009463.1"/>
</dbReference>
<protein>
    <recommendedName>
        <fullName evidence="6">Tubulin-specific chaperone D</fullName>
    </recommendedName>
    <alternativeName>
        <fullName evidence="17">Beta-tubulin cofactor D</fullName>
    </alternativeName>
    <alternativeName>
        <fullName evidence="18">Tubulin-folding cofactor D</fullName>
    </alternativeName>
</protein>
<evidence type="ECO:0000259" key="21">
    <source>
        <dbReference type="Pfam" id="PF25767"/>
    </source>
</evidence>
<dbReference type="Pfam" id="PF23579">
    <property type="entry name" value="ARM_TBCD"/>
    <property type="match status" value="1"/>
</dbReference>
<keyword evidence="8" id="KW-1003">Cell membrane</keyword>
<keyword evidence="7" id="KW-0796">Tight junction</keyword>
<evidence type="ECO:0000256" key="18">
    <source>
        <dbReference type="ARBA" id="ARBA00079875"/>
    </source>
</evidence>
<dbReference type="Gene3D" id="1.25.10.10">
    <property type="entry name" value="Leucine-rich Repeat Variant"/>
    <property type="match status" value="2"/>
</dbReference>
<evidence type="ECO:0000256" key="7">
    <source>
        <dbReference type="ARBA" id="ARBA00022427"/>
    </source>
</evidence>
<keyword evidence="23" id="KW-1185">Reference proteome</keyword>
<evidence type="ECO:0000313" key="23">
    <source>
        <dbReference type="Proteomes" id="UP000265020"/>
    </source>
</evidence>
<evidence type="ECO:0000256" key="6">
    <source>
        <dbReference type="ARBA" id="ARBA00015003"/>
    </source>
</evidence>
<evidence type="ECO:0000256" key="15">
    <source>
        <dbReference type="ARBA" id="ARBA00057349"/>
    </source>
</evidence>
<feature type="domain" description="Tubulin-folding cofactor D ARM repeats" evidence="21">
    <location>
        <begin position="292"/>
        <end position="513"/>
    </location>
</feature>
<dbReference type="GO" id="GO:0005096">
    <property type="term" value="F:GTPase activator activity"/>
    <property type="evidence" value="ECO:0007669"/>
    <property type="project" value="InterPro"/>
</dbReference>
<dbReference type="FunFam" id="1.25.10.10:FF:000268">
    <property type="entry name" value="tubulin-specific chaperone D"/>
    <property type="match status" value="1"/>
</dbReference>
<evidence type="ECO:0000259" key="20">
    <source>
        <dbReference type="Pfam" id="PF12612"/>
    </source>
</evidence>
<dbReference type="GO" id="GO:0005912">
    <property type="term" value="C:adherens junction"/>
    <property type="evidence" value="ECO:0007669"/>
    <property type="project" value="UniProtKB-SubCell"/>
</dbReference>
<dbReference type="Pfam" id="PF12612">
    <property type="entry name" value="TFCD_C"/>
    <property type="match status" value="1"/>
</dbReference>
<dbReference type="GO" id="GO:0005813">
    <property type="term" value="C:centrosome"/>
    <property type="evidence" value="ECO:0007669"/>
    <property type="project" value="UniProtKB-SubCell"/>
</dbReference>
<dbReference type="SUPFAM" id="SSF48371">
    <property type="entry name" value="ARM repeat"/>
    <property type="match status" value="2"/>
</dbReference>
<dbReference type="GO" id="GO:0034333">
    <property type="term" value="P:adherens junction assembly"/>
    <property type="evidence" value="ECO:0007669"/>
    <property type="project" value="TreeGrafter"/>
</dbReference>
<sequence length="1198" mass="134225">MALSEAENGYQEGGEQEADAIVKTCVLESFSESSETRTLIASLPEVHETEHAREIATEKFRVIMDRYQEQPHLLDPHLEWMTKMLLNFINENAPTSLVHLSFKFLSVICKVRGYKVFMQLLPHEVSDVHPVLELMSRQDPKDLATWETRYMLLLWLSVACLIPFDLSRLDGYLESEGAQVREPVMERILAIAKTYLQVSDSPRDAASVLVSKFMTRPDVKQKCLGGFLDWSLTTVSQTDPLSMMGIMVLDGVLQSLAKLFKHGKRDDLLQYAPTVLRCLEEKHLTDSSEAKLRKINVKLIQRLGLTFLKPRVAAWRYQRGSRSLAANLTVSHAATAAVTPETETQEQDEDYDIPEEVETVIEHLLVGLKDKETVVRWSAAKGIGRVTGRLPKELADDVVGSVLDCFSFKETDNAWHGGCLALAELGRRGLLLPSRLTDVVPLIITSLTYDEKRGACSVGSNVRDAACYVCWSFSRAYEPKELQPFVNQIASAMLITAVFDRNVNCRRAASGTFPHGIDILTEADYFAVGNITNCYLNISVYIAGFPEYTKSMIDHLVSRKINHWDSAIRELTSKALHNLTSQAPDYMATTVLPQLLTRAVGVDLHGRHGAILACGEITHALYKVALQTNRTVVDLISPECVDALKNIHNVVNKIKKKFLALYVKVGSSFCTLIEKLSLSKMPFKKDPIIGKCTENQIYLDYNNFYSKLSISFVPVVTALSALCEEYYQDSTNQADAQIQDVLISQYLEGLKSSQVLCCCGSARALGSLPRFMIHGKLMQIFEGLQNMCAVSQQQGNLTEARRDAVRSVAQVFMKAGVCSQGCPDSALCSENIAEVYGFLLSSLNDYTTDSRGDVGAWVRKAAMTSLEELTLMVASSAPEILPPNLVKSMMCCLAKQAAEKIDHYRAHAGNIFLRLLHSTDPEVPHIPHREELLNIFPVETITSLNWNASSQAYKYIAQLLGLPEYQYHTLLGLSVSVGGITESIVHHSSQSLFTFLRGIQTDSDALSQFSQMLLRVFRDNLHNDRVSVPLLKMLSQMLANSVFEIFTTHENHQVCVELLSLCKGFRKSKNVAKLRACIDVFCGLIQFQGDVRKQVLTQLLLLLCHPFPVIRKTTSSEMYEMLLTYDDVTDPDVLDDVMTLLSDTKWESDLATVQTHRNQLCDWLGVPRPQLVMKVRSNIITIICFCFFYIFFFYCVSG</sequence>
<evidence type="ECO:0000256" key="19">
    <source>
        <dbReference type="SAM" id="Phobius"/>
    </source>
</evidence>
<dbReference type="PANTHER" id="PTHR12658:SF0">
    <property type="entry name" value="TUBULIN-SPECIFIC CHAPERONE D"/>
    <property type="match status" value="1"/>
</dbReference>